<dbReference type="InterPro" id="IPR050585">
    <property type="entry name" value="Xaa-Pro_dipeptidyl-ppase/CocE"/>
</dbReference>
<dbReference type="Gene3D" id="2.60.120.260">
    <property type="entry name" value="Galactose-binding domain-like"/>
    <property type="match status" value="1"/>
</dbReference>
<evidence type="ECO:0000256" key="1">
    <source>
        <dbReference type="ARBA" id="ARBA00022801"/>
    </source>
</evidence>
<keyword evidence="1 3" id="KW-0378">Hydrolase</keyword>
<proteinExistence type="predicted"/>
<dbReference type="InterPro" id="IPR013736">
    <property type="entry name" value="Xaa-Pro_dipept_C"/>
</dbReference>
<dbReference type="Proteomes" id="UP000467322">
    <property type="component" value="Unassembled WGS sequence"/>
</dbReference>
<dbReference type="InterPro" id="IPR029058">
    <property type="entry name" value="AB_hydrolase_fold"/>
</dbReference>
<dbReference type="Gene3D" id="1.10.3020.20">
    <property type="match status" value="1"/>
</dbReference>
<feature type="domain" description="Xaa-Pro dipeptidyl-peptidase C-terminal" evidence="2">
    <location>
        <begin position="308"/>
        <end position="564"/>
    </location>
</feature>
<accession>A0A845M7G8</accession>
<sequence>MMIDWDVPIEMDDGIVLRADIYRPEKAGKYPVLISYGPYGKGLAFYDAHFKVVWDSLTEAYPEVASHSSNKYMAWELPDPERWTREGYICVRVDSRGSGRSPGVLDMFSPRQAQDFHDCIEWVGAQDWCTGDVGISGVSYYASTQWQVAALQPPSLKAMFAFEGASDFYRELARHGGILTTFWDNLLAQVENLQHGMGKRGLRSKVTGDLVSGPETLSPEELHANYRNIYKEFIERETEDEYYTARNPDWSKVTVPFVSATNIGGQALHQRGNIEAFANAASEEKYLEIHGGEHWTHFFTDYGFEMQKAFFDCYLKGDKEAWKNHPRVYLQVRKPDDTLFQRDEQEWPLARTDWTKFYIDAENMRLSTTPPTGEATVSYEGFGDGVTFLSDPFEETTEITGPSVAKVTVSSETEDADLFLVLRLFGPDMKECNFIGAADAATPLTHGWLRASHRKLDEEKSLPWRPFHSHDEIQKLTPGDPVDLDVEVWPTAIEVPKGYRIALSIQGKDYSSPAVKLMPKGVMPRISNNGVGFLTHQSGRDRPPEVFGKTVTLHTGHDGENAPHVMLPVIPAK</sequence>
<dbReference type="InterPro" id="IPR008979">
    <property type="entry name" value="Galactose-bd-like_sf"/>
</dbReference>
<keyword evidence="4" id="KW-1185">Reference proteome</keyword>
<dbReference type="Pfam" id="PF02129">
    <property type="entry name" value="Peptidase_S15"/>
    <property type="match status" value="1"/>
</dbReference>
<dbReference type="PANTHER" id="PTHR43056:SF10">
    <property type="entry name" value="COCE_NOND FAMILY, PUTATIVE (AFU_ORTHOLOGUE AFUA_7G00600)-RELATED"/>
    <property type="match status" value="1"/>
</dbReference>
<reference evidence="3 4" key="1">
    <citation type="submission" date="2019-12" db="EMBL/GenBank/DDBJ databases">
        <title>Maritimibacter sp. nov. sp. isolated from sea sand.</title>
        <authorList>
            <person name="Kim J."/>
            <person name="Jeong S.E."/>
            <person name="Jung H.S."/>
            <person name="Jeon C.O."/>
        </authorList>
    </citation>
    <scope>NUCLEOTIDE SEQUENCE [LARGE SCALE GENOMIC DNA]</scope>
    <source>
        <strain evidence="3 4">DP07</strain>
    </source>
</reference>
<dbReference type="PANTHER" id="PTHR43056">
    <property type="entry name" value="PEPTIDASE S9 PROLYL OLIGOPEPTIDASE"/>
    <property type="match status" value="1"/>
</dbReference>
<organism evidence="3 4">
    <name type="scientific">Maritimibacter harenae</name>
    <dbReference type="NCBI Taxonomy" id="2606218"/>
    <lineage>
        <taxon>Bacteria</taxon>
        <taxon>Pseudomonadati</taxon>
        <taxon>Pseudomonadota</taxon>
        <taxon>Alphaproteobacteria</taxon>
        <taxon>Rhodobacterales</taxon>
        <taxon>Roseobacteraceae</taxon>
        <taxon>Maritimibacter</taxon>
    </lineage>
</organism>
<dbReference type="SUPFAM" id="SSF49785">
    <property type="entry name" value="Galactose-binding domain-like"/>
    <property type="match status" value="1"/>
</dbReference>
<evidence type="ECO:0000313" key="4">
    <source>
        <dbReference type="Proteomes" id="UP000467322"/>
    </source>
</evidence>
<dbReference type="SUPFAM" id="SSF53474">
    <property type="entry name" value="alpha/beta-Hydrolases"/>
    <property type="match status" value="1"/>
</dbReference>
<gene>
    <name evidence="3" type="ORF">GQE99_11735</name>
</gene>
<dbReference type="GO" id="GO:0008239">
    <property type="term" value="F:dipeptidyl-peptidase activity"/>
    <property type="evidence" value="ECO:0007669"/>
    <property type="project" value="InterPro"/>
</dbReference>
<evidence type="ECO:0000313" key="3">
    <source>
        <dbReference type="EMBL" id="MZR13687.1"/>
    </source>
</evidence>
<dbReference type="Gene3D" id="3.40.50.1820">
    <property type="entry name" value="alpha/beta hydrolase"/>
    <property type="match status" value="1"/>
</dbReference>
<dbReference type="AlphaFoldDB" id="A0A845M7G8"/>
<dbReference type="InterPro" id="IPR000383">
    <property type="entry name" value="Xaa-Pro-like_dom"/>
</dbReference>
<dbReference type="Pfam" id="PF08530">
    <property type="entry name" value="PepX_C"/>
    <property type="match status" value="1"/>
</dbReference>
<dbReference type="EMBL" id="WTUX01000013">
    <property type="protein sequence ID" value="MZR13687.1"/>
    <property type="molecule type" value="Genomic_DNA"/>
</dbReference>
<protein>
    <submittedName>
        <fullName evidence="3">CocE/NonD family hydrolase</fullName>
    </submittedName>
</protein>
<dbReference type="NCBIfam" id="TIGR00976">
    <property type="entry name" value="CocE_NonD"/>
    <property type="match status" value="1"/>
</dbReference>
<evidence type="ECO:0000259" key="2">
    <source>
        <dbReference type="SMART" id="SM00939"/>
    </source>
</evidence>
<dbReference type="InterPro" id="IPR005674">
    <property type="entry name" value="CocE/Ser_esterase"/>
</dbReference>
<name>A0A845M7G8_9RHOB</name>
<comment type="caution">
    <text evidence="3">The sequence shown here is derived from an EMBL/GenBank/DDBJ whole genome shotgun (WGS) entry which is preliminary data.</text>
</comment>
<dbReference type="SMART" id="SM00939">
    <property type="entry name" value="PepX_C"/>
    <property type="match status" value="1"/>
</dbReference>